<reference evidence="2 3" key="1">
    <citation type="journal article" date="2017" name="BMC Biol.">
        <title>Genomic innovations, transcriptional plasticity and gene loss underlying the evolution and divergence of two highly polyphagous and invasive Helicoverpa pest species.</title>
        <authorList>
            <person name="Pearce S.L."/>
            <person name="Clarke D.F."/>
            <person name="East P.D."/>
            <person name="Elfekih S."/>
            <person name="Gordon K.H."/>
            <person name="Jermiin L.S."/>
            <person name="McGaughran A."/>
            <person name="Oakeshott J.G."/>
            <person name="Papanikolaou A."/>
            <person name="Perera O.P."/>
            <person name="Rane R.V."/>
            <person name="Richards S."/>
            <person name="Tay W.T."/>
            <person name="Walsh T.K."/>
            <person name="Anderson A."/>
            <person name="Anderson C.J."/>
            <person name="Asgari S."/>
            <person name="Board P.G."/>
            <person name="Bretschneider A."/>
            <person name="Campbell P.M."/>
            <person name="Chertemps T."/>
            <person name="Christeller J.T."/>
            <person name="Coppin C.W."/>
            <person name="Downes S.J."/>
            <person name="Duan G."/>
            <person name="Farnsworth C.A."/>
            <person name="Good R.T."/>
            <person name="Han L.B."/>
            <person name="Han Y.C."/>
            <person name="Hatje K."/>
            <person name="Horne I."/>
            <person name="Huang Y.P."/>
            <person name="Hughes D.S."/>
            <person name="Jacquin-Joly E."/>
            <person name="James W."/>
            <person name="Jhangiani S."/>
            <person name="Kollmar M."/>
            <person name="Kuwar S.S."/>
            <person name="Li S."/>
            <person name="Liu N.Y."/>
            <person name="Maibeche M.T."/>
            <person name="Miller J.R."/>
            <person name="Montagne N."/>
            <person name="Perry T."/>
            <person name="Qu J."/>
            <person name="Song S.V."/>
            <person name="Sutton G.G."/>
            <person name="Vogel H."/>
            <person name="Walenz B.P."/>
            <person name="Xu W."/>
            <person name="Zhang H.J."/>
            <person name="Zou Z."/>
            <person name="Batterham P."/>
            <person name="Edwards O.R."/>
            <person name="Feyereisen R."/>
            <person name="Gibbs R.A."/>
            <person name="Heckel D.G."/>
            <person name="McGrath A."/>
            <person name="Robin C."/>
            <person name="Scherer S.E."/>
            <person name="Worley K.C."/>
            <person name="Wu Y.D."/>
        </authorList>
    </citation>
    <scope>NUCLEOTIDE SEQUENCE [LARGE SCALE GENOMIC DNA]</scope>
    <source>
        <strain evidence="2">Harm_GR_Male_#8</strain>
        <tissue evidence="2">Whole organism</tissue>
    </source>
</reference>
<feature type="region of interest" description="Disordered" evidence="1">
    <location>
        <begin position="29"/>
        <end position="55"/>
    </location>
</feature>
<dbReference type="EMBL" id="KZ150053">
    <property type="protein sequence ID" value="PZC74360.1"/>
    <property type="molecule type" value="Genomic_DNA"/>
</dbReference>
<sequence length="79" mass="8495">MKNIPLFSEDPFVQTRDASYSIILSSISARSRRASPSAPEHPRAPPATPSAGARDTSIIVFSSGHRAPEGSHFLTFVIT</sequence>
<evidence type="ECO:0000313" key="2">
    <source>
        <dbReference type="EMBL" id="PZC74360.1"/>
    </source>
</evidence>
<proteinExistence type="predicted"/>
<dbReference type="AlphaFoldDB" id="A0A2W1BNQ0"/>
<evidence type="ECO:0000313" key="3">
    <source>
        <dbReference type="Proteomes" id="UP000249218"/>
    </source>
</evidence>
<keyword evidence="3" id="KW-1185">Reference proteome</keyword>
<accession>A0A2W1BNQ0</accession>
<gene>
    <name evidence="2" type="primary">HaOG207923</name>
    <name evidence="2" type="ORF">B5X24_HaOG207923</name>
</gene>
<name>A0A2W1BNQ0_HELAM</name>
<feature type="compositionally biased region" description="Low complexity" evidence="1">
    <location>
        <begin position="29"/>
        <end position="38"/>
    </location>
</feature>
<dbReference type="Proteomes" id="UP000249218">
    <property type="component" value="Unassembled WGS sequence"/>
</dbReference>
<organism evidence="2 3">
    <name type="scientific">Helicoverpa armigera</name>
    <name type="common">Cotton bollworm</name>
    <name type="synonym">Heliothis armigera</name>
    <dbReference type="NCBI Taxonomy" id="29058"/>
    <lineage>
        <taxon>Eukaryota</taxon>
        <taxon>Metazoa</taxon>
        <taxon>Ecdysozoa</taxon>
        <taxon>Arthropoda</taxon>
        <taxon>Hexapoda</taxon>
        <taxon>Insecta</taxon>
        <taxon>Pterygota</taxon>
        <taxon>Neoptera</taxon>
        <taxon>Endopterygota</taxon>
        <taxon>Lepidoptera</taxon>
        <taxon>Glossata</taxon>
        <taxon>Ditrysia</taxon>
        <taxon>Noctuoidea</taxon>
        <taxon>Noctuidae</taxon>
        <taxon>Heliothinae</taxon>
        <taxon>Helicoverpa</taxon>
    </lineage>
</organism>
<evidence type="ECO:0000256" key="1">
    <source>
        <dbReference type="SAM" id="MobiDB-lite"/>
    </source>
</evidence>
<protein>
    <submittedName>
        <fullName evidence="2">Uncharacterized protein</fullName>
    </submittedName>
</protein>